<keyword evidence="2" id="KW-0812">Transmembrane</keyword>
<dbReference type="SUPFAM" id="SSF109604">
    <property type="entry name" value="HD-domain/PDEase-like"/>
    <property type="match status" value="1"/>
</dbReference>
<dbReference type="PROSITE" id="PS51832">
    <property type="entry name" value="HD_GYP"/>
    <property type="match status" value="1"/>
</dbReference>
<dbReference type="Gene3D" id="1.10.3210.10">
    <property type="entry name" value="Hypothetical protein af1432"/>
    <property type="match status" value="1"/>
</dbReference>
<dbReference type="AlphaFoldDB" id="A0AAI8CNF3"/>
<keyword evidence="5" id="KW-1185">Reference proteome</keyword>
<proteinExistence type="predicted"/>
<dbReference type="RefSeq" id="WP_033191725.1">
    <property type="nucleotide sequence ID" value="NZ_CP014334.2"/>
</dbReference>
<dbReference type="InterPro" id="IPR052020">
    <property type="entry name" value="Cyclic_di-GMP/3'3'-cGAMP_PDE"/>
</dbReference>
<dbReference type="InterPro" id="IPR037522">
    <property type="entry name" value="HD_GYP_dom"/>
</dbReference>
<dbReference type="Proteomes" id="UP000093740">
    <property type="component" value="Chromosome"/>
</dbReference>
<accession>A0AAI8CNF3</accession>
<dbReference type="PANTHER" id="PTHR45228:SF8">
    <property type="entry name" value="TWO-COMPONENT RESPONSE REGULATOR-RELATED"/>
    <property type="match status" value="1"/>
</dbReference>
<evidence type="ECO:0000256" key="2">
    <source>
        <dbReference type="SAM" id="Phobius"/>
    </source>
</evidence>
<feature type="transmembrane region" description="Helical" evidence="2">
    <location>
        <begin position="277"/>
        <end position="298"/>
    </location>
</feature>
<organism evidence="4 5">
    <name type="scientific">Fervidobacterium islandicum</name>
    <dbReference type="NCBI Taxonomy" id="2423"/>
    <lineage>
        <taxon>Bacteria</taxon>
        <taxon>Thermotogati</taxon>
        <taxon>Thermotogota</taxon>
        <taxon>Thermotogae</taxon>
        <taxon>Thermotogales</taxon>
        <taxon>Fervidobacteriaceae</taxon>
        <taxon>Fervidobacterium</taxon>
    </lineage>
</organism>
<dbReference type="CDD" id="cd00077">
    <property type="entry name" value="HDc"/>
    <property type="match status" value="1"/>
</dbReference>
<evidence type="ECO:0000313" key="5">
    <source>
        <dbReference type="Proteomes" id="UP000093740"/>
    </source>
</evidence>
<dbReference type="SMART" id="SM00471">
    <property type="entry name" value="HDc"/>
    <property type="match status" value="1"/>
</dbReference>
<dbReference type="KEGG" id="fia:NA23_09420"/>
<keyword evidence="2" id="KW-1133">Transmembrane helix</keyword>
<dbReference type="Pfam" id="PF13487">
    <property type="entry name" value="HD_5"/>
    <property type="match status" value="1"/>
</dbReference>
<feature type="domain" description="HD-GYP" evidence="3">
    <location>
        <begin position="380"/>
        <end position="577"/>
    </location>
</feature>
<evidence type="ECO:0000256" key="1">
    <source>
        <dbReference type="SAM" id="Coils"/>
    </source>
</evidence>
<dbReference type="EMBL" id="CP014334">
    <property type="protein sequence ID" value="AMW33429.1"/>
    <property type="molecule type" value="Genomic_DNA"/>
</dbReference>
<keyword evidence="1" id="KW-0175">Coiled coil</keyword>
<dbReference type="InterPro" id="IPR003607">
    <property type="entry name" value="HD/PDEase_dom"/>
</dbReference>
<protein>
    <submittedName>
        <fullName evidence="4">HD domain-containing protein</fullName>
    </submittedName>
</protein>
<dbReference type="PANTHER" id="PTHR45228">
    <property type="entry name" value="CYCLIC DI-GMP PHOSPHODIESTERASE TM_0186-RELATED"/>
    <property type="match status" value="1"/>
</dbReference>
<evidence type="ECO:0000259" key="3">
    <source>
        <dbReference type="PROSITE" id="PS51832"/>
    </source>
</evidence>
<feature type="coiled-coil region" evidence="1">
    <location>
        <begin position="342"/>
        <end position="383"/>
    </location>
</feature>
<reference evidence="4 5" key="1">
    <citation type="journal article" date="2015" name="Stand. Genomic Sci.">
        <title>Genome sequence of a native-feather degrading extremely thermophilic Eubacterium, Fervidobacterium islandicum AW-1.</title>
        <authorList>
            <person name="Lee Y.J."/>
            <person name="Jeong H."/>
            <person name="Park G.S."/>
            <person name="Kwak Y."/>
            <person name="Lee S.J."/>
            <person name="Lee S.J."/>
            <person name="Park M.K."/>
            <person name="Kim J.Y."/>
            <person name="Kang H.K."/>
            <person name="Shin J.H."/>
            <person name="Lee D.W."/>
        </authorList>
    </citation>
    <scope>NUCLEOTIDE SEQUENCE [LARGE SCALE GENOMIC DNA]</scope>
    <source>
        <strain evidence="4 5">AW-1</strain>
    </source>
</reference>
<keyword evidence="2" id="KW-0472">Membrane</keyword>
<name>A0AAI8CNF3_FERIS</name>
<evidence type="ECO:0000313" key="4">
    <source>
        <dbReference type="EMBL" id="AMW33429.1"/>
    </source>
</evidence>
<gene>
    <name evidence="4" type="ORF">NA23_09420</name>
</gene>
<feature type="transmembrane region" description="Helical" evidence="2">
    <location>
        <begin position="12"/>
        <end position="34"/>
    </location>
</feature>
<sequence>MLRVDQLKRKILIRNIVIAFLVTGLVLAIALFWVKFYSMENSKAHFEKIDLSLRNFLETLNTVISHHDDELENYVKANLQIAKTLIENLNENEALEKINEQLSRVVLNNIPSLFVDLNVALINEKGDIIRATGYLSNVENIGFKPNVLLAGSLPHITGFVPGTARMVKYVWLKLSETDNRYLLFTFYLNQKLYDGFIKGLSGLTAGNILEIAIYVDYENRLDTSKKTPDQVIARGFTRQYFKAGWLQDIYYKAYDFSSYGEIKIPIYLKVVFDFRKILFYVLTFMLTLVVSVTVFTILSTNATVKPFASDMSKLSIAVREIGNTGTLPPAGNFNLVETQEFYETLSAILQELSATMEELEATNEELMRSYDELRLKSEEFRRLLVSISEKLAVIAEGYDENTGQHIYRVKRLSKLLAEKLGLADEKIEDVDMFASLHDIGKIFIPKEILLKPGKLTPEEWEEMKKHTVYAKRILDVPGFETALNIALYHHENHDGSGYPFGLVGEEIPIEAQIVKIVDVYDALRSDRPYKKGMSHEEALRIILEGDGRTSPEHFSPKVLDIFKEHHEEIRKIWEELK</sequence>